<feature type="compositionally biased region" description="Low complexity" evidence="8">
    <location>
        <begin position="215"/>
        <end position="227"/>
    </location>
</feature>
<evidence type="ECO:0000313" key="11">
    <source>
        <dbReference type="Proteomes" id="UP000800235"/>
    </source>
</evidence>
<evidence type="ECO:0000256" key="5">
    <source>
        <dbReference type="ARBA" id="ARBA00029691"/>
    </source>
</evidence>
<keyword evidence="2" id="KW-0811">Translocation</keyword>
<dbReference type="PANTHER" id="PTHR23058">
    <property type="entry name" value="PEROXISOMAL MEMBRANE PROTEIN PEX14"/>
    <property type="match status" value="1"/>
</dbReference>
<keyword evidence="7" id="KW-0472">Membrane</keyword>
<evidence type="ECO:0000256" key="7">
    <source>
        <dbReference type="RuleBase" id="RU367032"/>
    </source>
</evidence>
<keyword evidence="11" id="KW-1185">Reference proteome</keyword>
<dbReference type="AlphaFoldDB" id="A0A9P4NWN5"/>
<dbReference type="GO" id="GO:0016560">
    <property type="term" value="P:protein import into peroxisome matrix, docking"/>
    <property type="evidence" value="ECO:0007669"/>
    <property type="project" value="UniProtKB-UniRule"/>
</dbReference>
<dbReference type="GO" id="GO:0005102">
    <property type="term" value="F:signaling receptor binding"/>
    <property type="evidence" value="ECO:0007669"/>
    <property type="project" value="TreeGrafter"/>
</dbReference>
<evidence type="ECO:0000313" key="10">
    <source>
        <dbReference type="EMBL" id="KAF2433096.1"/>
    </source>
</evidence>
<feature type="non-terminal residue" evidence="10">
    <location>
        <position position="1"/>
    </location>
</feature>
<protein>
    <recommendedName>
        <fullName evidence="4 7">Peroxisomal membrane protein PEX14</fullName>
    </recommendedName>
    <alternativeName>
        <fullName evidence="5 7">Peroxin-14</fullName>
    </alternativeName>
</protein>
<feature type="domain" description="Peroxisome membrane anchor protein Pex14p N-terminal" evidence="9">
    <location>
        <begin position="13"/>
        <end position="51"/>
    </location>
</feature>
<feature type="compositionally biased region" description="Low complexity" evidence="8">
    <location>
        <begin position="74"/>
        <end position="89"/>
    </location>
</feature>
<evidence type="ECO:0000256" key="6">
    <source>
        <dbReference type="ARBA" id="ARBA00046271"/>
    </source>
</evidence>
<dbReference type="EMBL" id="MU007022">
    <property type="protein sequence ID" value="KAF2433096.1"/>
    <property type="molecule type" value="Genomic_DNA"/>
</dbReference>
<evidence type="ECO:0000256" key="3">
    <source>
        <dbReference type="ARBA" id="ARBA00023140"/>
    </source>
</evidence>
<dbReference type="InterPro" id="IPR025655">
    <property type="entry name" value="PEX14"/>
</dbReference>
<dbReference type="Gene3D" id="1.10.10.10">
    <property type="entry name" value="Winged helix-like DNA-binding domain superfamily/Winged helix DNA-binding domain"/>
    <property type="match status" value="1"/>
</dbReference>
<evidence type="ECO:0000256" key="4">
    <source>
        <dbReference type="ARBA" id="ARBA00029502"/>
    </source>
</evidence>
<accession>A0A9P4NWN5</accession>
<dbReference type="PANTHER" id="PTHR23058:SF5">
    <property type="entry name" value="PEROXISOMAL MEMBRANE PROTEIN PEX14"/>
    <property type="match status" value="1"/>
</dbReference>
<feature type="region of interest" description="Disordered" evidence="8">
    <location>
        <begin position="55"/>
        <end position="91"/>
    </location>
</feature>
<keyword evidence="7" id="KW-0813">Transport</keyword>
<feature type="non-terminal residue" evidence="10">
    <location>
        <position position="339"/>
    </location>
</feature>
<comment type="caution">
    <text evidence="10">The sequence shown here is derived from an EMBL/GenBank/DDBJ whole genome shotgun (WGS) entry which is preliminary data.</text>
</comment>
<evidence type="ECO:0000259" key="9">
    <source>
        <dbReference type="Pfam" id="PF04695"/>
    </source>
</evidence>
<dbReference type="Proteomes" id="UP000800235">
    <property type="component" value="Unassembled WGS sequence"/>
</dbReference>
<evidence type="ECO:0000256" key="2">
    <source>
        <dbReference type="ARBA" id="ARBA00023010"/>
    </source>
</evidence>
<reference evidence="10" key="1">
    <citation type="journal article" date="2020" name="Stud. Mycol.">
        <title>101 Dothideomycetes genomes: a test case for predicting lifestyles and emergence of pathogens.</title>
        <authorList>
            <person name="Haridas S."/>
            <person name="Albert R."/>
            <person name="Binder M."/>
            <person name="Bloem J."/>
            <person name="Labutti K."/>
            <person name="Salamov A."/>
            <person name="Andreopoulos B."/>
            <person name="Baker S."/>
            <person name="Barry K."/>
            <person name="Bills G."/>
            <person name="Bluhm B."/>
            <person name="Cannon C."/>
            <person name="Castanera R."/>
            <person name="Culley D."/>
            <person name="Daum C."/>
            <person name="Ezra D."/>
            <person name="Gonzalez J."/>
            <person name="Henrissat B."/>
            <person name="Kuo A."/>
            <person name="Liang C."/>
            <person name="Lipzen A."/>
            <person name="Lutzoni F."/>
            <person name="Magnuson J."/>
            <person name="Mondo S."/>
            <person name="Nolan M."/>
            <person name="Ohm R."/>
            <person name="Pangilinan J."/>
            <person name="Park H.-J."/>
            <person name="Ramirez L."/>
            <person name="Alfaro M."/>
            <person name="Sun H."/>
            <person name="Tritt A."/>
            <person name="Yoshinaga Y."/>
            <person name="Zwiers L.-H."/>
            <person name="Turgeon B."/>
            <person name="Goodwin S."/>
            <person name="Spatafora J."/>
            <person name="Crous P."/>
            <person name="Grigoriev I."/>
        </authorList>
    </citation>
    <scope>NUCLEOTIDE SEQUENCE</scope>
    <source>
        <strain evidence="10">CBS 130266</strain>
    </source>
</reference>
<keyword evidence="3 7" id="KW-0576">Peroxisome</keyword>
<name>A0A9P4NWN5_9PEZI</name>
<organism evidence="10 11">
    <name type="scientific">Tothia fuscella</name>
    <dbReference type="NCBI Taxonomy" id="1048955"/>
    <lineage>
        <taxon>Eukaryota</taxon>
        <taxon>Fungi</taxon>
        <taxon>Dikarya</taxon>
        <taxon>Ascomycota</taxon>
        <taxon>Pezizomycotina</taxon>
        <taxon>Dothideomycetes</taxon>
        <taxon>Pleosporomycetidae</taxon>
        <taxon>Venturiales</taxon>
        <taxon>Cylindrosympodiaceae</taxon>
        <taxon>Tothia</taxon>
    </lineage>
</organism>
<comment type="function">
    <text evidence="7">Component of the PEX13-PEX14 docking complex, a translocon channel that specifically mediates the import of peroxisomal cargo proteins bound to PEX5 receptor. The PEX13-PEX14 docking complex forms a large import pore which can be opened to a diameter of about 9 nm. Mechanistically, PEX5 receptor along with cargo proteins associates with the PEX14 subunit of the PEX13-PEX14 docking complex in the cytosol, leading to the insertion of the receptor into the organelle membrane with the concomitant translocation of the cargo into the peroxisome matrix.</text>
</comment>
<comment type="subcellular location">
    <subcellularLocation>
        <location evidence="6 7">Peroxisome membrane</location>
    </subcellularLocation>
</comment>
<dbReference type="Pfam" id="PF04695">
    <property type="entry name" value="Pex14_N"/>
    <property type="match status" value="1"/>
</dbReference>
<feature type="region of interest" description="Disordered" evidence="8">
    <location>
        <begin position="174"/>
        <end position="237"/>
    </location>
</feature>
<dbReference type="InterPro" id="IPR036388">
    <property type="entry name" value="WH-like_DNA-bd_sf"/>
</dbReference>
<proteinExistence type="inferred from homology"/>
<dbReference type="OrthoDB" id="441517at2759"/>
<dbReference type="GO" id="GO:0005778">
    <property type="term" value="C:peroxisomal membrane"/>
    <property type="evidence" value="ECO:0007669"/>
    <property type="project" value="UniProtKB-SubCell"/>
</dbReference>
<comment type="similarity">
    <text evidence="1 7">Belongs to the peroxin-14 family.</text>
</comment>
<gene>
    <name evidence="10" type="ORF">EJ08DRAFT_561675</name>
</gene>
<dbReference type="InterPro" id="IPR006785">
    <property type="entry name" value="Pex14_N"/>
</dbReference>
<evidence type="ECO:0000256" key="8">
    <source>
        <dbReference type="SAM" id="MobiDB-lite"/>
    </source>
</evidence>
<evidence type="ECO:0000256" key="1">
    <source>
        <dbReference type="ARBA" id="ARBA00005443"/>
    </source>
</evidence>
<dbReference type="GO" id="GO:1990429">
    <property type="term" value="C:peroxisomal importomer complex"/>
    <property type="evidence" value="ECO:0007669"/>
    <property type="project" value="TreeGrafter"/>
</dbReference>
<keyword evidence="7" id="KW-0653">Protein transport</keyword>
<sequence>ISENNDVPEVLKEQAEKFLQDPSIKGASREKKAAFLESKGVKKEDIDTLLKDAAGEQVQQQVPSQPYLPPQVSPTPTSSTQSTPPSFSPRDVPPVITYPEFLVHANKPAPLVTTNFLVNTAYITAGLYATVYGLSKYIIAPMEASLTQSRHDILIHTTEQLENFNEKLSSMVSTIPQSKPHGTISKSTDHPDDASDITNDSDPTELYHRDFGTQTSPTLSRRPSSSSEIAPDTPADIITGHSNRIRIMASHLKDLEASNASEMGKVEEVGKQLTALNSYLNDMSYSSPYYRYSSTNYSWNGSGSYNGGKDDEIEKLKTEIRSVKGVLLSTRTFPRGKNA</sequence>